<gene>
    <name evidence="1" type="ORF">SCO02_03110</name>
</gene>
<dbReference type="Proteomes" id="UP000321839">
    <property type="component" value="Unassembled WGS sequence"/>
</dbReference>
<protein>
    <submittedName>
        <fullName evidence="1">Uncharacterized protein</fullName>
    </submittedName>
</protein>
<sequence>MENLKLDFNKLKFLAEDKNKELIELHKHGRFFKTVARDAGYVPEYALKAVVCKYHFGVYPDHLKGYKTHKLDVLLKKANLTNEFKNEQRGNPKFKASWSSISNWTSELRYDTEITKQHASRYMNALNNENGGVYKWIKKHW</sequence>
<keyword evidence="2" id="KW-1185">Reference proteome</keyword>
<dbReference type="AlphaFoldDB" id="A0AB34AFJ6"/>
<evidence type="ECO:0000313" key="2">
    <source>
        <dbReference type="Proteomes" id="UP000321839"/>
    </source>
</evidence>
<evidence type="ECO:0000313" key="1">
    <source>
        <dbReference type="EMBL" id="GEQ01870.1"/>
    </source>
</evidence>
<comment type="caution">
    <text evidence="1">The sequence shown here is derived from an EMBL/GenBank/DDBJ whole genome shotgun (WGS) entry which is preliminary data.</text>
</comment>
<dbReference type="EMBL" id="BKAW01000003">
    <property type="protein sequence ID" value="GEQ01870.1"/>
    <property type="molecule type" value="Genomic_DNA"/>
</dbReference>
<organism evidence="1 2">
    <name type="scientific">Staphylococcus ureilyticus</name>
    <name type="common">Staphylococcus cohnii subsp. urealyticus</name>
    <dbReference type="NCBI Taxonomy" id="94138"/>
    <lineage>
        <taxon>Bacteria</taxon>
        <taxon>Bacillati</taxon>
        <taxon>Bacillota</taxon>
        <taxon>Bacilli</taxon>
        <taxon>Bacillales</taxon>
        <taxon>Staphylococcaceae</taxon>
        <taxon>Staphylococcus</taxon>
        <taxon>Staphylococcus cohnii species complex</taxon>
    </lineage>
</organism>
<name>A0AB34AFJ6_STAUR</name>
<dbReference type="RefSeq" id="WP_103161631.1">
    <property type="nucleotide sequence ID" value="NZ_BKAW01000003.1"/>
</dbReference>
<reference evidence="1 2" key="1">
    <citation type="submission" date="2019-07" db="EMBL/GenBank/DDBJ databases">
        <title>Whole genome shotgun sequence of Staphylococcus cohnii subsp. urealyticus NBRC 109766.</title>
        <authorList>
            <person name="Hosoyama A."/>
            <person name="Uohara A."/>
            <person name="Ohji S."/>
            <person name="Ichikawa N."/>
        </authorList>
    </citation>
    <scope>NUCLEOTIDE SEQUENCE [LARGE SCALE GENOMIC DNA]</scope>
    <source>
        <strain evidence="1 2">NBRC 109766</strain>
    </source>
</reference>
<accession>A0AB34AFJ6</accession>
<proteinExistence type="predicted"/>